<dbReference type="AlphaFoldDB" id="A0A512ISV6"/>
<dbReference type="CDD" id="cd06588">
    <property type="entry name" value="PhnB_like"/>
    <property type="match status" value="1"/>
</dbReference>
<feature type="domain" description="PhnB-like" evidence="1">
    <location>
        <begin position="3"/>
        <end position="113"/>
    </location>
</feature>
<sequence length="153" mass="16917">MPTITPFLWFDSQAEEAIAFYRSVFANSKGGPMQMIGDGAERRMLSGSWELEGQPFMAINGGPHFQFTEAVSFMVTCADQAEVDDLWEKLLDGGKASRCGWLKDRFGLSWQIIPGGMFALFNDPDRAAAKRAMDAMMGMVKLDLAELQRAHAG</sequence>
<dbReference type="InterPro" id="IPR029068">
    <property type="entry name" value="Glyas_Bleomycin-R_OHBP_Dase"/>
</dbReference>
<evidence type="ECO:0000259" key="1">
    <source>
        <dbReference type="Pfam" id="PF06983"/>
    </source>
</evidence>
<dbReference type="InterPro" id="IPR009725">
    <property type="entry name" value="3_dmu_93_MTrfase"/>
</dbReference>
<dbReference type="Proteomes" id="UP000321258">
    <property type="component" value="Unassembled WGS sequence"/>
</dbReference>
<reference evidence="2 3" key="1">
    <citation type="submission" date="2019-07" db="EMBL/GenBank/DDBJ databases">
        <title>Whole genome shotgun sequence of Methylobacterium haplocladii NBRC 107714.</title>
        <authorList>
            <person name="Hosoyama A."/>
            <person name="Uohara A."/>
            <person name="Ohji S."/>
            <person name="Ichikawa N."/>
        </authorList>
    </citation>
    <scope>NUCLEOTIDE SEQUENCE [LARGE SCALE GENOMIC DNA]</scope>
    <source>
        <strain evidence="2 3">NBRC 107714</strain>
    </source>
</reference>
<comment type="caution">
    <text evidence="2">The sequence shown here is derived from an EMBL/GenBank/DDBJ whole genome shotgun (WGS) entry which is preliminary data.</text>
</comment>
<dbReference type="OrthoDB" id="9806473at2"/>
<protein>
    <submittedName>
        <fullName evidence="2">VOC family protein</fullName>
    </submittedName>
</protein>
<dbReference type="Pfam" id="PF06983">
    <property type="entry name" value="3-dmu-9_3-mt"/>
    <property type="match status" value="1"/>
</dbReference>
<gene>
    <name evidence="2" type="ORF">MHA02_31810</name>
</gene>
<evidence type="ECO:0000313" key="2">
    <source>
        <dbReference type="EMBL" id="GEP00794.1"/>
    </source>
</evidence>
<proteinExistence type="predicted"/>
<dbReference type="PIRSF" id="PIRSF021700">
    <property type="entry name" value="3_dmu_93_MTrfase"/>
    <property type="match status" value="1"/>
</dbReference>
<dbReference type="SUPFAM" id="SSF54593">
    <property type="entry name" value="Glyoxalase/Bleomycin resistance protein/Dihydroxybiphenyl dioxygenase"/>
    <property type="match status" value="1"/>
</dbReference>
<dbReference type="PANTHER" id="PTHR33990">
    <property type="entry name" value="PROTEIN YJDN-RELATED"/>
    <property type="match status" value="1"/>
</dbReference>
<name>A0A512ISV6_9HYPH</name>
<dbReference type="EMBL" id="BJZT01000035">
    <property type="protein sequence ID" value="GEP00794.1"/>
    <property type="molecule type" value="Genomic_DNA"/>
</dbReference>
<evidence type="ECO:0000313" key="3">
    <source>
        <dbReference type="Proteomes" id="UP000321258"/>
    </source>
</evidence>
<dbReference type="InterPro" id="IPR028973">
    <property type="entry name" value="PhnB-like"/>
</dbReference>
<accession>A0A512ISV6</accession>
<keyword evidence="3" id="KW-1185">Reference proteome</keyword>
<dbReference type="RefSeq" id="WP_147080414.1">
    <property type="nucleotide sequence ID" value="NZ_BJZT01000035.1"/>
</dbReference>
<dbReference type="Gene3D" id="3.10.180.10">
    <property type="entry name" value="2,3-Dihydroxybiphenyl 1,2-Dioxygenase, domain 1"/>
    <property type="match status" value="1"/>
</dbReference>
<organism evidence="2 3">
    <name type="scientific">Methylobacterium haplocladii</name>
    <dbReference type="NCBI Taxonomy" id="1176176"/>
    <lineage>
        <taxon>Bacteria</taxon>
        <taxon>Pseudomonadati</taxon>
        <taxon>Pseudomonadota</taxon>
        <taxon>Alphaproteobacteria</taxon>
        <taxon>Hyphomicrobiales</taxon>
        <taxon>Methylobacteriaceae</taxon>
        <taxon>Methylobacterium</taxon>
    </lineage>
</organism>